<feature type="compositionally biased region" description="Basic and acidic residues" evidence="1">
    <location>
        <begin position="10"/>
        <end position="39"/>
    </location>
</feature>
<proteinExistence type="predicted"/>
<dbReference type="Proteomes" id="UP000559626">
    <property type="component" value="Unassembled WGS sequence"/>
</dbReference>
<feature type="compositionally biased region" description="Basic and acidic residues" evidence="1">
    <location>
        <begin position="220"/>
        <end position="245"/>
    </location>
</feature>
<dbReference type="RefSeq" id="WP_169533623.1">
    <property type="nucleotide sequence ID" value="NZ_JABBGH010000004.1"/>
</dbReference>
<evidence type="ECO:0000313" key="2">
    <source>
        <dbReference type="EMBL" id="NML67917.1"/>
    </source>
</evidence>
<feature type="compositionally biased region" description="Basic and acidic residues" evidence="1">
    <location>
        <begin position="175"/>
        <end position="208"/>
    </location>
</feature>
<organism evidence="2 3">
    <name type="scientific">Hymenobacter polaris</name>
    <dbReference type="NCBI Taxonomy" id="2682546"/>
    <lineage>
        <taxon>Bacteria</taxon>
        <taxon>Pseudomonadati</taxon>
        <taxon>Bacteroidota</taxon>
        <taxon>Cytophagia</taxon>
        <taxon>Cytophagales</taxon>
        <taxon>Hymenobacteraceae</taxon>
        <taxon>Hymenobacter</taxon>
    </lineage>
</organism>
<comment type="caution">
    <text evidence="2">The sequence shown here is derived from an EMBL/GenBank/DDBJ whole genome shotgun (WGS) entry which is preliminary data.</text>
</comment>
<protein>
    <submittedName>
        <fullName evidence="2">Uncharacterized protein</fullName>
    </submittedName>
</protein>
<sequence length="245" mass="27022">MSKHPSSSKPLEDLRKDLEEQEADSFKEHPGAPLDKEGKPITNLSLSEFDNMGGKVIAGPGSNKKIHDINRLTHKYERSADAVQKVASKSSAGLELRIYRDKNTGEILEKKTKVSTDSDSTGSKPEQARSTPSKEPSRASKPEATMSHNNPTKENSRVAEMKKQAGEMTGSAAREQARAEKEKASRDKVAAMKNHGKELTERKDKITTMREAGGELTGSESRRTKDSTESLKTKFRDNARETTKP</sequence>
<feature type="compositionally biased region" description="Polar residues" evidence="1">
    <location>
        <begin position="117"/>
        <end position="134"/>
    </location>
</feature>
<dbReference type="AlphaFoldDB" id="A0A7Y0FPC5"/>
<feature type="compositionally biased region" description="Basic and acidic residues" evidence="1">
    <location>
        <begin position="154"/>
        <end position="165"/>
    </location>
</feature>
<evidence type="ECO:0000313" key="3">
    <source>
        <dbReference type="Proteomes" id="UP000559626"/>
    </source>
</evidence>
<keyword evidence="3" id="KW-1185">Reference proteome</keyword>
<evidence type="ECO:0000256" key="1">
    <source>
        <dbReference type="SAM" id="MobiDB-lite"/>
    </source>
</evidence>
<dbReference type="EMBL" id="JABBGH010000004">
    <property type="protein sequence ID" value="NML67917.1"/>
    <property type="molecule type" value="Genomic_DNA"/>
</dbReference>
<feature type="region of interest" description="Disordered" evidence="1">
    <location>
        <begin position="1"/>
        <end position="41"/>
    </location>
</feature>
<feature type="region of interest" description="Disordered" evidence="1">
    <location>
        <begin position="86"/>
        <end position="245"/>
    </location>
</feature>
<reference evidence="2 3" key="1">
    <citation type="submission" date="2020-04" db="EMBL/GenBank/DDBJ databases">
        <title>Hymenobacter polaris sp. nov., isolated from Arctic soil.</title>
        <authorList>
            <person name="Dahal R.H."/>
        </authorList>
    </citation>
    <scope>NUCLEOTIDE SEQUENCE [LARGE SCALE GENOMIC DNA]</scope>
    <source>
        <strain evidence="2 3">RP-2-7</strain>
    </source>
</reference>
<name>A0A7Y0FPC5_9BACT</name>
<accession>A0A7Y0FPC5</accession>
<gene>
    <name evidence="2" type="ORF">HHL22_22175</name>
</gene>
<feature type="compositionally biased region" description="Basic and acidic residues" evidence="1">
    <location>
        <begin position="97"/>
        <end position="116"/>
    </location>
</feature>